<dbReference type="Pfam" id="PF13411">
    <property type="entry name" value="MerR_1"/>
    <property type="match status" value="1"/>
</dbReference>
<dbReference type="OrthoDB" id="9811174at2"/>
<organism evidence="3 4">
    <name type="scientific">Paenibacillus typhae</name>
    <dbReference type="NCBI Taxonomy" id="1174501"/>
    <lineage>
        <taxon>Bacteria</taxon>
        <taxon>Bacillati</taxon>
        <taxon>Bacillota</taxon>
        <taxon>Bacilli</taxon>
        <taxon>Bacillales</taxon>
        <taxon>Paenibacillaceae</taxon>
        <taxon>Paenibacillus</taxon>
    </lineage>
</organism>
<dbReference type="CDD" id="cd01109">
    <property type="entry name" value="HTH_YyaN"/>
    <property type="match status" value="1"/>
</dbReference>
<dbReference type="STRING" id="1174501.SAMN05216192_10513"/>
<dbReference type="SUPFAM" id="SSF46955">
    <property type="entry name" value="Putative DNA-binding domain"/>
    <property type="match status" value="1"/>
</dbReference>
<dbReference type="PROSITE" id="PS50937">
    <property type="entry name" value="HTH_MERR_2"/>
    <property type="match status" value="1"/>
</dbReference>
<dbReference type="RefSeq" id="WP_090713189.1">
    <property type="nucleotide sequence ID" value="NZ_CBCSKY010000002.1"/>
</dbReference>
<keyword evidence="1 3" id="KW-0238">DNA-binding</keyword>
<name>A0A1G8K2B1_9BACL</name>
<protein>
    <submittedName>
        <fullName evidence="3">DNA-binding transcriptional regulator, MerR family</fullName>
    </submittedName>
</protein>
<dbReference type="Gene3D" id="1.10.1660.10">
    <property type="match status" value="1"/>
</dbReference>
<evidence type="ECO:0000256" key="1">
    <source>
        <dbReference type="ARBA" id="ARBA00023125"/>
    </source>
</evidence>
<keyword evidence="4" id="KW-1185">Reference proteome</keyword>
<evidence type="ECO:0000259" key="2">
    <source>
        <dbReference type="PROSITE" id="PS50937"/>
    </source>
</evidence>
<gene>
    <name evidence="3" type="ORF">SAMN05216192_10513</name>
</gene>
<sequence length="131" mass="15392">MKTISIGEAAAALRIPESTLRYYEKQGLLPLIERDGAGRRLFSEHQMELLETILRLKHTHMPIQDIRQYIAWVIEGESTTELRLEMMTRHKQTVLNEMAVMEEALRGIDIKINRYTERLRKKTEQGKEENL</sequence>
<dbReference type="InterPro" id="IPR000551">
    <property type="entry name" value="MerR-type_HTH_dom"/>
</dbReference>
<evidence type="ECO:0000313" key="4">
    <source>
        <dbReference type="Proteomes" id="UP000199050"/>
    </source>
</evidence>
<proteinExistence type="predicted"/>
<reference evidence="4" key="1">
    <citation type="submission" date="2016-10" db="EMBL/GenBank/DDBJ databases">
        <authorList>
            <person name="Varghese N."/>
            <person name="Submissions S."/>
        </authorList>
    </citation>
    <scope>NUCLEOTIDE SEQUENCE [LARGE SCALE GENOMIC DNA]</scope>
    <source>
        <strain evidence="4">CGMCC 1.11012</strain>
    </source>
</reference>
<feature type="domain" description="HTH merR-type" evidence="2">
    <location>
        <begin position="3"/>
        <end position="72"/>
    </location>
</feature>
<dbReference type="InterPro" id="IPR009061">
    <property type="entry name" value="DNA-bd_dom_put_sf"/>
</dbReference>
<dbReference type="SMART" id="SM00422">
    <property type="entry name" value="HTH_MERR"/>
    <property type="match status" value="1"/>
</dbReference>
<evidence type="ECO:0000313" key="3">
    <source>
        <dbReference type="EMBL" id="SDI37585.1"/>
    </source>
</evidence>
<dbReference type="InterPro" id="IPR047057">
    <property type="entry name" value="MerR_fam"/>
</dbReference>
<dbReference type="GO" id="GO:0003700">
    <property type="term" value="F:DNA-binding transcription factor activity"/>
    <property type="evidence" value="ECO:0007669"/>
    <property type="project" value="InterPro"/>
</dbReference>
<accession>A0A1G8K2B1</accession>
<dbReference type="EMBL" id="FNDX01000005">
    <property type="protein sequence ID" value="SDI37585.1"/>
    <property type="molecule type" value="Genomic_DNA"/>
</dbReference>
<dbReference type="PANTHER" id="PTHR30204:SF82">
    <property type="entry name" value="TRANSCRIPTIONAL REGULATOR, MERR FAMILY"/>
    <property type="match status" value="1"/>
</dbReference>
<dbReference type="GO" id="GO:0003677">
    <property type="term" value="F:DNA binding"/>
    <property type="evidence" value="ECO:0007669"/>
    <property type="project" value="UniProtKB-KW"/>
</dbReference>
<dbReference type="Proteomes" id="UP000199050">
    <property type="component" value="Unassembled WGS sequence"/>
</dbReference>
<dbReference type="AlphaFoldDB" id="A0A1G8K2B1"/>
<dbReference type="PANTHER" id="PTHR30204">
    <property type="entry name" value="REDOX-CYCLING DRUG-SENSING TRANSCRIPTIONAL ACTIVATOR SOXR"/>
    <property type="match status" value="1"/>
</dbReference>